<feature type="domain" description="VOC" evidence="2">
    <location>
        <begin position="5"/>
        <end position="146"/>
    </location>
</feature>
<keyword evidence="3" id="KW-0456">Lyase</keyword>
<dbReference type="SUPFAM" id="SSF54593">
    <property type="entry name" value="Glyoxalase/Bleomycin resistance protein/Dihydroxybiphenyl dioxygenase"/>
    <property type="match status" value="1"/>
</dbReference>
<keyword evidence="1" id="KW-0479">Metal-binding</keyword>
<dbReference type="AlphaFoldDB" id="A0A4R7FE73"/>
<dbReference type="InterPro" id="IPR004360">
    <property type="entry name" value="Glyas_Fos-R_dOase_dom"/>
</dbReference>
<dbReference type="GO" id="GO:0004493">
    <property type="term" value="F:methylmalonyl-CoA epimerase activity"/>
    <property type="evidence" value="ECO:0007669"/>
    <property type="project" value="TreeGrafter"/>
</dbReference>
<dbReference type="EMBL" id="SOAM01000003">
    <property type="protein sequence ID" value="TDS75643.1"/>
    <property type="molecule type" value="Genomic_DNA"/>
</dbReference>
<dbReference type="PROSITE" id="PS00934">
    <property type="entry name" value="GLYOXALASE_I_1"/>
    <property type="match status" value="1"/>
</dbReference>
<proteinExistence type="predicted"/>
<reference evidence="3 4" key="1">
    <citation type="submission" date="2019-03" db="EMBL/GenBank/DDBJ databases">
        <title>Genomic Encyclopedia of Archaeal and Bacterial Type Strains, Phase II (KMG-II): from individual species to whole genera.</title>
        <authorList>
            <person name="Goeker M."/>
        </authorList>
    </citation>
    <scope>NUCLEOTIDE SEQUENCE [LARGE SCALE GENOMIC DNA]</scope>
    <source>
        <strain evidence="3 4">DSM 24782</strain>
    </source>
</reference>
<sequence>MTIRGIHHTGIIVSDLDRSIEFYHGLLGFPFQSEPSPWFDGDELAQGVGVPGARLRQCCLLVGDGVLELLEYENREPSDGPVHQNHLGAMHVAFRVDDVAAVQAELEAKGVEFFSSSHVVDDGVLAGWRWVYFHDPDGIPLELVEVAYTRPEERRQGIAAYLDEHPTTTQEAVR</sequence>
<dbReference type="Gene3D" id="3.10.180.10">
    <property type="entry name" value="2,3-Dihydroxybiphenyl 1,2-Dioxygenase, domain 1"/>
    <property type="match status" value="1"/>
</dbReference>
<dbReference type="InterPro" id="IPR018146">
    <property type="entry name" value="Glyoxalase_1_CS"/>
</dbReference>
<comment type="caution">
    <text evidence="3">The sequence shown here is derived from an EMBL/GenBank/DDBJ whole genome shotgun (WGS) entry which is preliminary data.</text>
</comment>
<evidence type="ECO:0000313" key="3">
    <source>
        <dbReference type="EMBL" id="TDS75643.1"/>
    </source>
</evidence>
<dbReference type="GO" id="GO:0046491">
    <property type="term" value="P:L-methylmalonyl-CoA metabolic process"/>
    <property type="evidence" value="ECO:0007669"/>
    <property type="project" value="TreeGrafter"/>
</dbReference>
<organism evidence="3 4">
    <name type="scientific">Amnibacterium kyonggiense</name>
    <dbReference type="NCBI Taxonomy" id="595671"/>
    <lineage>
        <taxon>Bacteria</taxon>
        <taxon>Bacillati</taxon>
        <taxon>Actinomycetota</taxon>
        <taxon>Actinomycetes</taxon>
        <taxon>Micrococcales</taxon>
        <taxon>Microbacteriaceae</taxon>
        <taxon>Amnibacterium</taxon>
    </lineage>
</organism>
<evidence type="ECO:0000256" key="1">
    <source>
        <dbReference type="ARBA" id="ARBA00022723"/>
    </source>
</evidence>
<name>A0A4R7FE73_9MICO</name>
<gene>
    <name evidence="3" type="ORF">CLV52_2750</name>
</gene>
<dbReference type="PANTHER" id="PTHR43048:SF3">
    <property type="entry name" value="METHYLMALONYL-COA EPIMERASE, MITOCHONDRIAL"/>
    <property type="match status" value="1"/>
</dbReference>
<dbReference type="PANTHER" id="PTHR43048">
    <property type="entry name" value="METHYLMALONYL-COA EPIMERASE"/>
    <property type="match status" value="1"/>
</dbReference>
<evidence type="ECO:0000313" key="4">
    <source>
        <dbReference type="Proteomes" id="UP000295344"/>
    </source>
</evidence>
<accession>A0A4R7FE73</accession>
<dbReference type="GO" id="GO:0046872">
    <property type="term" value="F:metal ion binding"/>
    <property type="evidence" value="ECO:0007669"/>
    <property type="project" value="UniProtKB-KW"/>
</dbReference>
<dbReference type="InterPro" id="IPR051785">
    <property type="entry name" value="MMCE/EMCE_epimerase"/>
</dbReference>
<protein>
    <submittedName>
        <fullName evidence="3">Lactoylglutathione lyase</fullName>
    </submittedName>
</protein>
<keyword evidence="4" id="KW-1185">Reference proteome</keyword>
<dbReference type="OrthoDB" id="115162at2"/>
<dbReference type="PROSITE" id="PS51819">
    <property type="entry name" value="VOC"/>
    <property type="match status" value="1"/>
</dbReference>
<dbReference type="InterPro" id="IPR037523">
    <property type="entry name" value="VOC_core"/>
</dbReference>
<evidence type="ECO:0000259" key="2">
    <source>
        <dbReference type="PROSITE" id="PS51819"/>
    </source>
</evidence>
<dbReference type="InterPro" id="IPR029068">
    <property type="entry name" value="Glyas_Bleomycin-R_OHBP_Dase"/>
</dbReference>
<dbReference type="Proteomes" id="UP000295344">
    <property type="component" value="Unassembled WGS sequence"/>
</dbReference>
<dbReference type="GO" id="GO:0004462">
    <property type="term" value="F:lactoylglutathione lyase activity"/>
    <property type="evidence" value="ECO:0007669"/>
    <property type="project" value="InterPro"/>
</dbReference>
<dbReference type="RefSeq" id="WP_133766915.1">
    <property type="nucleotide sequence ID" value="NZ_BAAARP010000005.1"/>
</dbReference>
<dbReference type="Pfam" id="PF00903">
    <property type="entry name" value="Glyoxalase"/>
    <property type="match status" value="1"/>
</dbReference>